<dbReference type="AlphaFoldDB" id="A0A3P8CAZ9"/>
<feature type="chain" id="PRO_5044596679" evidence="1">
    <location>
        <begin position="16"/>
        <end position="240"/>
    </location>
</feature>
<feature type="domain" description="Abnormal cell migration protein 18-like fibronectin type I" evidence="2">
    <location>
        <begin position="15"/>
        <end position="84"/>
    </location>
</feature>
<dbReference type="PANTHER" id="PTHR35572:SF6">
    <property type="entry name" value="IG-LIKE DOMAIN-CONTAINING PROTEIN"/>
    <property type="match status" value="1"/>
</dbReference>
<keyword evidence="4" id="KW-1185">Reference proteome</keyword>
<evidence type="ECO:0000256" key="1">
    <source>
        <dbReference type="SAM" id="SignalP"/>
    </source>
</evidence>
<evidence type="ECO:0000313" key="5">
    <source>
        <dbReference type="WBParaSite" id="HPBE_0000973501-mRNA-1"/>
    </source>
</evidence>
<reference evidence="5" key="2">
    <citation type="submission" date="2019-09" db="UniProtKB">
        <authorList>
            <consortium name="WormBaseParasite"/>
        </authorList>
    </citation>
    <scope>IDENTIFICATION</scope>
</reference>
<sequence length="240" mass="26643">MRFLIGLTLVAAAMACVHKNEKYKDGDTWVVRSTFVMKCRIEANGSWSTKIVGCRTAGGVVVAPGEVIKEGDTTYECTAKSDGRVEIRRTHHFNRQRVSCEGHSLGESWVSQQNFRKSCTESGARITECLTDAGIAVPLNQHLVLSGIIYTVSAWSLASNVDQGVLGLACGSWKLPHFRWVSENKFTKKCTPDGSIIILNCLVDDRNTINVNTEVKLGRSTYKCYRKQAEGRVYFEVVTQ</sequence>
<dbReference type="WBParaSite" id="HPBE_0000973501-mRNA-1">
    <property type="protein sequence ID" value="HPBE_0000973501-mRNA-1"/>
    <property type="gene ID" value="HPBE_0000973501"/>
</dbReference>
<dbReference type="InterPro" id="IPR055119">
    <property type="entry name" value="Mig18_Fn1"/>
</dbReference>
<proteinExistence type="predicted"/>
<accession>A0A3P8CAZ9</accession>
<keyword evidence="1" id="KW-0732">Signal</keyword>
<dbReference type="PROSITE" id="PS51257">
    <property type="entry name" value="PROKAR_LIPOPROTEIN"/>
    <property type="match status" value="1"/>
</dbReference>
<protein>
    <submittedName>
        <fullName evidence="5">Ig-like domain-containing protein</fullName>
    </submittedName>
</protein>
<evidence type="ECO:0000313" key="4">
    <source>
        <dbReference type="Proteomes" id="UP000050761"/>
    </source>
</evidence>
<organism evidence="3">
    <name type="scientific">Heligmosomoides polygyrus</name>
    <name type="common">Parasitic roundworm</name>
    <dbReference type="NCBI Taxonomy" id="6339"/>
    <lineage>
        <taxon>Eukaryota</taxon>
        <taxon>Metazoa</taxon>
        <taxon>Ecdysozoa</taxon>
        <taxon>Nematoda</taxon>
        <taxon>Chromadorea</taxon>
        <taxon>Rhabditida</taxon>
        <taxon>Rhabditina</taxon>
        <taxon>Rhabditomorpha</taxon>
        <taxon>Strongyloidea</taxon>
        <taxon>Heligmosomidae</taxon>
        <taxon>Heligmosomoides</taxon>
    </lineage>
</organism>
<dbReference type="EMBL" id="UZAH01026529">
    <property type="protein sequence ID" value="VDO82005.1"/>
    <property type="molecule type" value="Genomic_DNA"/>
</dbReference>
<dbReference type="Pfam" id="PF23003">
    <property type="entry name" value="Fn1_2"/>
    <property type="match status" value="2"/>
</dbReference>
<evidence type="ECO:0000259" key="2">
    <source>
        <dbReference type="Pfam" id="PF23003"/>
    </source>
</evidence>
<dbReference type="PANTHER" id="PTHR35572">
    <property type="entry name" value="PROTEIN CBG04538-RELATED"/>
    <property type="match status" value="1"/>
</dbReference>
<dbReference type="InterPro" id="IPR040282">
    <property type="entry name" value="Mig-18-like"/>
</dbReference>
<dbReference type="Proteomes" id="UP000050761">
    <property type="component" value="Unassembled WGS sequence"/>
</dbReference>
<name>A0A3P8CAZ9_HELPZ</name>
<dbReference type="OrthoDB" id="5775142at2759"/>
<feature type="domain" description="Abnormal cell migration protein 18-like fibronectin type I" evidence="2">
    <location>
        <begin position="182"/>
        <end position="229"/>
    </location>
</feature>
<feature type="signal peptide" evidence="1">
    <location>
        <begin position="1"/>
        <end position="15"/>
    </location>
</feature>
<gene>
    <name evidence="3" type="ORF">HPBE_LOCUS9736</name>
</gene>
<evidence type="ECO:0000313" key="3">
    <source>
        <dbReference type="EMBL" id="VDO82005.1"/>
    </source>
</evidence>
<reference evidence="3 4" key="1">
    <citation type="submission" date="2018-11" db="EMBL/GenBank/DDBJ databases">
        <authorList>
            <consortium name="Pathogen Informatics"/>
        </authorList>
    </citation>
    <scope>NUCLEOTIDE SEQUENCE [LARGE SCALE GENOMIC DNA]</scope>
</reference>